<dbReference type="Proteomes" id="UP001054945">
    <property type="component" value="Unassembled WGS sequence"/>
</dbReference>
<sequence length="100" mass="10923">MSLPKHNLQRPPLCSLSGITVAGTALVVYAQYLSRGVQYLSRGVSCSIVVYTQYSHGITQYPSSARGPIRGHCNHCCSSTLTIYMSVHNLLVGCGFYSYM</sequence>
<comment type="caution">
    <text evidence="1">The sequence shown here is derived from an EMBL/GenBank/DDBJ whole genome shotgun (WGS) entry which is preliminary data.</text>
</comment>
<dbReference type="EMBL" id="BPLR01010699">
    <property type="protein sequence ID" value="GIY41229.1"/>
    <property type="molecule type" value="Genomic_DNA"/>
</dbReference>
<protein>
    <submittedName>
        <fullName evidence="1">Uncharacterized protein</fullName>
    </submittedName>
</protein>
<evidence type="ECO:0000313" key="2">
    <source>
        <dbReference type="Proteomes" id="UP001054945"/>
    </source>
</evidence>
<accession>A0AAV4T7R8</accession>
<proteinExistence type="predicted"/>
<dbReference type="AlphaFoldDB" id="A0AAV4T7R8"/>
<gene>
    <name evidence="1" type="ORF">CEXT_747911</name>
</gene>
<keyword evidence="2" id="KW-1185">Reference proteome</keyword>
<evidence type="ECO:0000313" key="1">
    <source>
        <dbReference type="EMBL" id="GIY41229.1"/>
    </source>
</evidence>
<name>A0AAV4T7R8_CAEEX</name>
<organism evidence="1 2">
    <name type="scientific">Caerostris extrusa</name>
    <name type="common">Bark spider</name>
    <name type="synonym">Caerostris bankana</name>
    <dbReference type="NCBI Taxonomy" id="172846"/>
    <lineage>
        <taxon>Eukaryota</taxon>
        <taxon>Metazoa</taxon>
        <taxon>Ecdysozoa</taxon>
        <taxon>Arthropoda</taxon>
        <taxon>Chelicerata</taxon>
        <taxon>Arachnida</taxon>
        <taxon>Araneae</taxon>
        <taxon>Araneomorphae</taxon>
        <taxon>Entelegynae</taxon>
        <taxon>Araneoidea</taxon>
        <taxon>Araneidae</taxon>
        <taxon>Caerostris</taxon>
    </lineage>
</organism>
<reference evidence="1 2" key="1">
    <citation type="submission" date="2021-06" db="EMBL/GenBank/DDBJ databases">
        <title>Caerostris extrusa draft genome.</title>
        <authorList>
            <person name="Kono N."/>
            <person name="Arakawa K."/>
        </authorList>
    </citation>
    <scope>NUCLEOTIDE SEQUENCE [LARGE SCALE GENOMIC DNA]</scope>
</reference>